<keyword evidence="2" id="KW-1003">Cell membrane</keyword>
<dbReference type="AlphaFoldDB" id="A0A8J8MS56"/>
<feature type="transmembrane region" description="Helical" evidence="6">
    <location>
        <begin position="41"/>
        <end position="64"/>
    </location>
</feature>
<dbReference type="KEGG" id="fap:GR316_02310"/>
<name>A0A8J8MS56_9RHOB</name>
<feature type="transmembrane region" description="Helical" evidence="6">
    <location>
        <begin position="183"/>
        <end position="200"/>
    </location>
</feature>
<evidence type="ECO:0000256" key="6">
    <source>
        <dbReference type="SAM" id="Phobius"/>
    </source>
</evidence>
<feature type="transmembrane region" description="Helical" evidence="6">
    <location>
        <begin position="71"/>
        <end position="91"/>
    </location>
</feature>
<dbReference type="GO" id="GO:0015171">
    <property type="term" value="F:amino acid transmembrane transporter activity"/>
    <property type="evidence" value="ECO:0007669"/>
    <property type="project" value="TreeGrafter"/>
</dbReference>
<keyword evidence="3 6" id="KW-0812">Transmembrane</keyword>
<evidence type="ECO:0000256" key="4">
    <source>
        <dbReference type="ARBA" id="ARBA00022989"/>
    </source>
</evidence>
<keyword evidence="4 6" id="KW-1133">Transmembrane helix</keyword>
<gene>
    <name evidence="7" type="ORF">GR316_02310</name>
</gene>
<feature type="transmembrane region" description="Helical" evidence="6">
    <location>
        <begin position="144"/>
        <end position="163"/>
    </location>
</feature>
<dbReference type="Proteomes" id="UP000679284">
    <property type="component" value="Chromosome"/>
</dbReference>
<dbReference type="EMBL" id="CP047289">
    <property type="protein sequence ID" value="QUS35208.1"/>
    <property type="molecule type" value="Genomic_DNA"/>
</dbReference>
<dbReference type="PANTHER" id="PTHR30086">
    <property type="entry name" value="ARGININE EXPORTER PROTEIN ARGO"/>
    <property type="match status" value="1"/>
</dbReference>
<dbReference type="Pfam" id="PF01810">
    <property type="entry name" value="LysE"/>
    <property type="match status" value="1"/>
</dbReference>
<reference evidence="7" key="1">
    <citation type="submission" date="2020-01" db="EMBL/GenBank/DDBJ databases">
        <authorList>
            <person name="Yang Y."/>
            <person name="Kwon Y.M."/>
        </authorList>
    </citation>
    <scope>NUCLEOTIDE SEQUENCE</scope>
    <source>
        <strain evidence="7">PG104</strain>
    </source>
</reference>
<dbReference type="RefSeq" id="WP_211784454.1">
    <property type="nucleotide sequence ID" value="NZ_CP047289.1"/>
</dbReference>
<evidence type="ECO:0000313" key="7">
    <source>
        <dbReference type="EMBL" id="QUS35208.1"/>
    </source>
</evidence>
<evidence type="ECO:0000256" key="3">
    <source>
        <dbReference type="ARBA" id="ARBA00022692"/>
    </source>
</evidence>
<keyword evidence="8" id="KW-1185">Reference proteome</keyword>
<keyword evidence="5 6" id="KW-0472">Membrane</keyword>
<sequence length="201" mass="21098">MTLAAFLAVWAVHLAAAISPGPAVLMAARTGAVEGRRTGSFLAVGLGIGATFWAAAALFGLSLLFAAAPALLGAFKLAGAAFLIVTAIQMWRHADEALVLDARPPRGALSALRLGVATQLANPKPAIFFGAVFVGLVPPGVPPLMLAALLFVVFLNETLWNMLVVRIFSLEKVRRGYIRLKSILDRVFGGLFALLGIRIAL</sequence>
<evidence type="ECO:0000313" key="8">
    <source>
        <dbReference type="Proteomes" id="UP000679284"/>
    </source>
</evidence>
<dbReference type="PANTHER" id="PTHR30086:SF20">
    <property type="entry name" value="ARGININE EXPORTER PROTEIN ARGO-RELATED"/>
    <property type="match status" value="1"/>
</dbReference>
<evidence type="ECO:0000256" key="2">
    <source>
        <dbReference type="ARBA" id="ARBA00022475"/>
    </source>
</evidence>
<dbReference type="InterPro" id="IPR001123">
    <property type="entry name" value="LeuE-type"/>
</dbReference>
<evidence type="ECO:0000256" key="5">
    <source>
        <dbReference type="ARBA" id="ARBA00023136"/>
    </source>
</evidence>
<organism evidence="7 8">
    <name type="scientific">Falsirhodobacter algicola</name>
    <dbReference type="NCBI Taxonomy" id="2692330"/>
    <lineage>
        <taxon>Bacteria</taxon>
        <taxon>Pseudomonadati</taxon>
        <taxon>Pseudomonadota</taxon>
        <taxon>Alphaproteobacteria</taxon>
        <taxon>Rhodobacterales</taxon>
        <taxon>Paracoccaceae</taxon>
        <taxon>Falsirhodobacter</taxon>
    </lineage>
</organism>
<dbReference type="GO" id="GO:0005886">
    <property type="term" value="C:plasma membrane"/>
    <property type="evidence" value="ECO:0007669"/>
    <property type="project" value="UniProtKB-SubCell"/>
</dbReference>
<proteinExistence type="predicted"/>
<evidence type="ECO:0000256" key="1">
    <source>
        <dbReference type="ARBA" id="ARBA00004651"/>
    </source>
</evidence>
<accession>A0A8J8MS56</accession>
<protein>
    <submittedName>
        <fullName evidence="7">LysE family transporter</fullName>
    </submittedName>
</protein>
<comment type="subcellular location">
    <subcellularLocation>
        <location evidence="1">Cell membrane</location>
        <topology evidence="1">Multi-pass membrane protein</topology>
    </subcellularLocation>
</comment>